<protein>
    <recommendedName>
        <fullName evidence="5">L-serine ammonia-lyase</fullName>
        <ecNumber evidence="5">4.3.1.17</ecNumber>
    </recommendedName>
</protein>
<dbReference type="Pfam" id="PF00291">
    <property type="entry name" value="PALP"/>
    <property type="match status" value="1"/>
</dbReference>
<dbReference type="Gene3D" id="3.40.50.1100">
    <property type="match status" value="2"/>
</dbReference>
<proteinExistence type="inferred from homology"/>
<dbReference type="GO" id="GO:0003941">
    <property type="term" value="F:L-serine ammonia-lyase activity"/>
    <property type="evidence" value="ECO:0007669"/>
    <property type="project" value="UniProtKB-EC"/>
</dbReference>
<evidence type="ECO:0000256" key="10">
    <source>
        <dbReference type="ARBA" id="ARBA00049406"/>
    </source>
</evidence>
<comment type="cofactor">
    <cofactor evidence="1">
        <name>pyridoxal 5'-phosphate</name>
        <dbReference type="ChEBI" id="CHEBI:597326"/>
    </cofactor>
</comment>
<dbReference type="PANTHER" id="PTHR48078:SF2">
    <property type="entry name" value="CATABOLIC L-SERINE_THREONINE DEHYDRATASE"/>
    <property type="match status" value="1"/>
</dbReference>
<dbReference type="GO" id="GO:0006567">
    <property type="term" value="P:L-threonine catabolic process"/>
    <property type="evidence" value="ECO:0007669"/>
    <property type="project" value="TreeGrafter"/>
</dbReference>
<dbReference type="PROSITE" id="PS00165">
    <property type="entry name" value="DEHYDRATASE_SER_THR"/>
    <property type="match status" value="1"/>
</dbReference>
<evidence type="ECO:0000256" key="7">
    <source>
        <dbReference type="ARBA" id="ARBA00022490"/>
    </source>
</evidence>
<evidence type="ECO:0000256" key="2">
    <source>
        <dbReference type="ARBA" id="ARBA00004496"/>
    </source>
</evidence>
<dbReference type="GO" id="GO:0009097">
    <property type="term" value="P:isoleucine biosynthetic process"/>
    <property type="evidence" value="ECO:0007669"/>
    <property type="project" value="TreeGrafter"/>
</dbReference>
<evidence type="ECO:0000313" key="12">
    <source>
        <dbReference type="EMBL" id="WPH04787.1"/>
    </source>
</evidence>
<keyword evidence="6" id="KW-0312">Gluconeogenesis</keyword>
<dbReference type="EC" id="4.3.1.17" evidence="5"/>
<dbReference type="AlphaFoldDB" id="A0AAQ3ME32"/>
<dbReference type="InterPro" id="IPR000634">
    <property type="entry name" value="Ser/Thr_deHydtase_PyrdxlP-BS"/>
</dbReference>
<evidence type="ECO:0000313" key="13">
    <source>
        <dbReference type="Proteomes" id="UP001303373"/>
    </source>
</evidence>
<organism evidence="12 13">
    <name type="scientific">Acrodontium crateriforme</name>
    <dbReference type="NCBI Taxonomy" id="150365"/>
    <lineage>
        <taxon>Eukaryota</taxon>
        <taxon>Fungi</taxon>
        <taxon>Dikarya</taxon>
        <taxon>Ascomycota</taxon>
        <taxon>Pezizomycotina</taxon>
        <taxon>Dothideomycetes</taxon>
        <taxon>Dothideomycetidae</taxon>
        <taxon>Mycosphaerellales</taxon>
        <taxon>Teratosphaeriaceae</taxon>
        <taxon>Acrodontium</taxon>
    </lineage>
</organism>
<gene>
    <name evidence="12" type="ORF">R9X50_00768300</name>
</gene>
<evidence type="ECO:0000256" key="5">
    <source>
        <dbReference type="ARBA" id="ARBA00012093"/>
    </source>
</evidence>
<evidence type="ECO:0000256" key="8">
    <source>
        <dbReference type="ARBA" id="ARBA00022898"/>
    </source>
</evidence>
<dbReference type="SUPFAM" id="SSF53686">
    <property type="entry name" value="Tryptophan synthase beta subunit-like PLP-dependent enzymes"/>
    <property type="match status" value="1"/>
</dbReference>
<keyword evidence="8" id="KW-0663">Pyridoxal phosphate</keyword>
<evidence type="ECO:0000256" key="6">
    <source>
        <dbReference type="ARBA" id="ARBA00022432"/>
    </source>
</evidence>
<evidence type="ECO:0000256" key="9">
    <source>
        <dbReference type="ARBA" id="ARBA00023239"/>
    </source>
</evidence>
<dbReference type="FunFam" id="3.40.50.1100:FF:000040">
    <property type="entry name" value="L-serine dehydratase, putative"/>
    <property type="match status" value="1"/>
</dbReference>
<keyword evidence="7" id="KW-0963">Cytoplasm</keyword>
<reference evidence="12 13" key="1">
    <citation type="submission" date="2023-11" db="EMBL/GenBank/DDBJ databases">
        <title>An acidophilic fungus is an integral part of prey digestion in a carnivorous sundew plant.</title>
        <authorList>
            <person name="Tsai I.J."/>
        </authorList>
    </citation>
    <scope>NUCLEOTIDE SEQUENCE [LARGE SCALE GENOMIC DNA]</scope>
    <source>
        <strain evidence="12">169a</strain>
    </source>
</reference>
<comment type="similarity">
    <text evidence="4">Belongs to the serine/threonine dehydratase family.</text>
</comment>
<accession>A0AAQ3ME32</accession>
<evidence type="ECO:0000256" key="1">
    <source>
        <dbReference type="ARBA" id="ARBA00001933"/>
    </source>
</evidence>
<dbReference type="GO" id="GO:0006094">
    <property type="term" value="P:gluconeogenesis"/>
    <property type="evidence" value="ECO:0007669"/>
    <property type="project" value="UniProtKB-KW"/>
</dbReference>
<dbReference type="GO" id="GO:0004794">
    <property type="term" value="F:threonine deaminase activity"/>
    <property type="evidence" value="ECO:0007669"/>
    <property type="project" value="TreeGrafter"/>
</dbReference>
<comment type="catalytic activity">
    <reaction evidence="10">
        <text>L-serine = pyruvate + NH4(+)</text>
        <dbReference type="Rhea" id="RHEA:19169"/>
        <dbReference type="ChEBI" id="CHEBI:15361"/>
        <dbReference type="ChEBI" id="CHEBI:28938"/>
        <dbReference type="ChEBI" id="CHEBI:33384"/>
        <dbReference type="EC" id="4.3.1.17"/>
    </reaction>
</comment>
<dbReference type="Proteomes" id="UP001303373">
    <property type="component" value="Chromosome 14"/>
</dbReference>
<dbReference type="GO" id="GO:0006565">
    <property type="term" value="P:L-serine catabolic process"/>
    <property type="evidence" value="ECO:0007669"/>
    <property type="project" value="TreeGrafter"/>
</dbReference>
<evidence type="ECO:0000259" key="11">
    <source>
        <dbReference type="Pfam" id="PF00291"/>
    </source>
</evidence>
<dbReference type="EMBL" id="CP138593">
    <property type="protein sequence ID" value="WPH04787.1"/>
    <property type="molecule type" value="Genomic_DNA"/>
</dbReference>
<dbReference type="GO" id="GO:0030170">
    <property type="term" value="F:pyridoxal phosphate binding"/>
    <property type="evidence" value="ECO:0007669"/>
    <property type="project" value="InterPro"/>
</dbReference>
<dbReference type="PANTHER" id="PTHR48078">
    <property type="entry name" value="THREONINE DEHYDRATASE, MITOCHONDRIAL-RELATED"/>
    <property type="match status" value="1"/>
</dbReference>
<evidence type="ECO:0000256" key="3">
    <source>
        <dbReference type="ARBA" id="ARBA00004742"/>
    </source>
</evidence>
<keyword evidence="13" id="KW-1185">Reference proteome</keyword>
<dbReference type="InterPro" id="IPR050147">
    <property type="entry name" value="Ser/Thr_Dehydratase"/>
</dbReference>
<evidence type="ECO:0000256" key="4">
    <source>
        <dbReference type="ARBA" id="ARBA00010869"/>
    </source>
</evidence>
<sequence length="343" mass="36703">MVPQPLENAQRPLWRKTPLIESAELSKQAGCRIFLKLENLQPSGSFKSRGIGNFCATALHNASAPDNVHFYSSSGGNAGLACVHAANSLGRPSTVVVPLSTNKAMMAKIKAAGATDVVQFGTSWSEADTYLREIIIKQARDQGEEPIYVHPFDHPDLWAGHSTLVKEIAQTMNDLGETAPDAVACSVGGGGLLMGVIDGVAQQGQSWQTTKVIAIETKGADSMSQSLHQKQLVTLPGITSIASSLGAVRVARRPFEQAMQWHASERLSYAVITDDEAKAGCIGLADAEQILVEPACGVTVALSYNCLLSQVLGRQVHKEDKVVIVVCGGSNISTEMIEQWRRQ</sequence>
<comment type="subcellular location">
    <subcellularLocation>
        <location evidence="2">Cytoplasm</location>
    </subcellularLocation>
</comment>
<dbReference type="InterPro" id="IPR036052">
    <property type="entry name" value="TrpB-like_PALP_sf"/>
</dbReference>
<dbReference type="InterPro" id="IPR001926">
    <property type="entry name" value="TrpB-like_PALP"/>
</dbReference>
<feature type="domain" description="Tryptophan synthase beta chain-like PALP" evidence="11">
    <location>
        <begin position="13"/>
        <end position="328"/>
    </location>
</feature>
<comment type="pathway">
    <text evidence="3">Carbohydrate biosynthesis; gluconeogenesis.</text>
</comment>
<keyword evidence="9" id="KW-0456">Lyase</keyword>
<name>A0AAQ3ME32_9PEZI</name>
<dbReference type="GO" id="GO:0005737">
    <property type="term" value="C:cytoplasm"/>
    <property type="evidence" value="ECO:0007669"/>
    <property type="project" value="UniProtKB-SubCell"/>
</dbReference>